<dbReference type="AlphaFoldDB" id="A0A8D7ZYT9"/>
<sequence>MSTGLFGQILKPRALAETDDLGAHIRAENVELDVDFAGNNCAEISLLNVLGIGFGPRSDFLDRYLTDDFSRNHQRVTSVNESKIFKWAGIEYSHYPHVVLQLKLSIKTPFLLKQDR</sequence>
<reference evidence="1" key="1">
    <citation type="submission" date="2021-05" db="EMBL/GenBank/DDBJ databases">
        <authorList>
            <person name="Alioto T."/>
            <person name="Alioto T."/>
            <person name="Gomez Garrido J."/>
        </authorList>
    </citation>
    <scope>NUCLEOTIDE SEQUENCE</scope>
</reference>
<accession>A0A8D7ZYT9</accession>
<name>A0A8D7ZYT9_CULPI</name>
<dbReference type="EMBL" id="HBUE01008316">
    <property type="protein sequence ID" value="CAG6447084.1"/>
    <property type="molecule type" value="Transcribed_RNA"/>
</dbReference>
<proteinExistence type="predicted"/>
<protein>
    <submittedName>
        <fullName evidence="1">(northern house mosquito) hypothetical protein</fullName>
    </submittedName>
</protein>
<organism evidence="1">
    <name type="scientific">Culex pipiens</name>
    <name type="common">House mosquito</name>
    <dbReference type="NCBI Taxonomy" id="7175"/>
    <lineage>
        <taxon>Eukaryota</taxon>
        <taxon>Metazoa</taxon>
        <taxon>Ecdysozoa</taxon>
        <taxon>Arthropoda</taxon>
        <taxon>Hexapoda</taxon>
        <taxon>Insecta</taxon>
        <taxon>Pterygota</taxon>
        <taxon>Neoptera</taxon>
        <taxon>Endopterygota</taxon>
        <taxon>Diptera</taxon>
        <taxon>Nematocera</taxon>
        <taxon>Culicoidea</taxon>
        <taxon>Culicidae</taxon>
        <taxon>Culicinae</taxon>
        <taxon>Culicini</taxon>
        <taxon>Culex</taxon>
        <taxon>Culex</taxon>
    </lineage>
</organism>
<evidence type="ECO:0000313" key="1">
    <source>
        <dbReference type="EMBL" id="CAG6447084.1"/>
    </source>
</evidence>